<organism evidence="2 3">
    <name type="scientific">Ascaris lumbricoides</name>
    <name type="common">Giant roundworm</name>
    <dbReference type="NCBI Taxonomy" id="6252"/>
    <lineage>
        <taxon>Eukaryota</taxon>
        <taxon>Metazoa</taxon>
        <taxon>Ecdysozoa</taxon>
        <taxon>Nematoda</taxon>
        <taxon>Chromadorea</taxon>
        <taxon>Rhabditida</taxon>
        <taxon>Spirurina</taxon>
        <taxon>Ascaridomorpha</taxon>
        <taxon>Ascaridoidea</taxon>
        <taxon>Ascarididae</taxon>
        <taxon>Ascaris</taxon>
    </lineage>
</organism>
<proteinExistence type="predicted"/>
<reference evidence="3" key="1">
    <citation type="submission" date="2017-02" db="UniProtKB">
        <authorList>
            <consortium name="WormBaseParasite"/>
        </authorList>
    </citation>
    <scope>IDENTIFICATION</scope>
</reference>
<sequence>MSGQVDNNLRNAYLLHLNGTALTFPDVENIELELALILCPLRHHPKAHVDRSKSETAQIAASKQAVNGQ</sequence>
<dbReference type="WBParaSite" id="ALUE_0000790301-mRNA-1">
    <property type="protein sequence ID" value="ALUE_0000790301-mRNA-1"/>
    <property type="gene ID" value="ALUE_0000790301"/>
</dbReference>
<evidence type="ECO:0000256" key="1">
    <source>
        <dbReference type="SAM" id="MobiDB-lite"/>
    </source>
</evidence>
<dbReference type="AlphaFoldDB" id="A0A0M3HX93"/>
<evidence type="ECO:0000313" key="2">
    <source>
        <dbReference type="Proteomes" id="UP000036681"/>
    </source>
</evidence>
<protein>
    <submittedName>
        <fullName evidence="3">Transposase</fullName>
    </submittedName>
</protein>
<evidence type="ECO:0000313" key="3">
    <source>
        <dbReference type="WBParaSite" id="ALUE_0000790301-mRNA-1"/>
    </source>
</evidence>
<dbReference type="Proteomes" id="UP000036681">
    <property type="component" value="Unplaced"/>
</dbReference>
<accession>A0A0M3HX93</accession>
<name>A0A0M3HX93_ASCLU</name>
<keyword evidence="2" id="KW-1185">Reference proteome</keyword>
<feature type="compositionally biased region" description="Polar residues" evidence="1">
    <location>
        <begin position="55"/>
        <end position="69"/>
    </location>
</feature>
<feature type="region of interest" description="Disordered" evidence="1">
    <location>
        <begin position="48"/>
        <end position="69"/>
    </location>
</feature>